<dbReference type="SMART" id="SM00054">
    <property type="entry name" value="EFh"/>
    <property type="match status" value="4"/>
</dbReference>
<evidence type="ECO:0000256" key="1">
    <source>
        <dbReference type="ARBA" id="ARBA00022527"/>
    </source>
</evidence>
<dbReference type="InterPro" id="IPR011992">
    <property type="entry name" value="EF-hand-dom_pair"/>
</dbReference>
<reference evidence="10" key="1">
    <citation type="journal article" date="2019" name="Nat. Commun.">
        <title>Expansion of phycobilisome linker gene families in mesophilic red algae.</title>
        <authorList>
            <person name="Lee J."/>
            <person name="Kim D."/>
            <person name="Bhattacharya D."/>
            <person name="Yoon H.S."/>
        </authorList>
    </citation>
    <scope>NUCLEOTIDE SEQUENCE [LARGE SCALE GENOMIC DNA]</scope>
    <source>
        <strain evidence="10">CCMP 1328</strain>
    </source>
</reference>
<evidence type="ECO:0000259" key="7">
    <source>
        <dbReference type="PROSITE" id="PS50011"/>
    </source>
</evidence>
<evidence type="ECO:0000256" key="2">
    <source>
        <dbReference type="ARBA" id="ARBA00022741"/>
    </source>
</evidence>
<dbReference type="SUPFAM" id="SSF56112">
    <property type="entry name" value="Protein kinase-like (PK-like)"/>
    <property type="match status" value="1"/>
</dbReference>
<dbReference type="PANTHER" id="PTHR44329">
    <property type="entry name" value="SERINE/THREONINE-PROTEIN KINASE TNNI3K-RELATED"/>
    <property type="match status" value="1"/>
</dbReference>
<dbReference type="PROSITE" id="PS00018">
    <property type="entry name" value="EF_HAND_1"/>
    <property type="match status" value="1"/>
</dbReference>
<dbReference type="GO" id="GO:0005509">
    <property type="term" value="F:calcium ion binding"/>
    <property type="evidence" value="ECO:0007669"/>
    <property type="project" value="InterPro"/>
</dbReference>
<dbReference type="OMA" id="ENCETRR"/>
<dbReference type="GO" id="GO:0005524">
    <property type="term" value="F:ATP binding"/>
    <property type="evidence" value="ECO:0007669"/>
    <property type="project" value="UniProtKB-UniRule"/>
</dbReference>
<dbReference type="InterPro" id="IPR018247">
    <property type="entry name" value="EF_Hand_1_Ca_BS"/>
</dbReference>
<dbReference type="EMBL" id="VRMN01000011">
    <property type="protein sequence ID" value="KAA8491913.1"/>
    <property type="molecule type" value="Genomic_DNA"/>
</dbReference>
<keyword evidence="3" id="KW-0106">Calcium</keyword>
<sequence>MSSELRDMATPAENDASSPPQNHPISLRSESTEHDLRQLACKQTASMATSSLTRMTMSEMKELQTIFKFHDVDGEGLARDSFVQMMSTIVSEEKAAFMGSCFDMFDLDGDGRVVMTEFLCGFSVMYLGTDHDKLRYLFHMFDYDYSGHVDKKEFHNIILVMQKYCKMIDIDAETMSDEEVAEVVDDAFAAVDSDDSGEIDFKEFKTWAIGSPVVNEWLSQLSLIFKSGLTSYREKKEQELMQIELQRLGIVSYDPLDSHDEVDDEVAPELHENDSSRFFVAQLSEGSLQDSLDIAGAGVSEVEDDNASFQVLSRKSASSSILKPPPKAWKSFAISYDDLELGQPIGQGSFATVYAGEWLHMPVAIKVLHTQENCETRRAEHIRELLITECEVMSGLRHPNVLLYMGVVCEDITRPLCMVSEYFVGGSLSSWLRNNTFDESVSLQIALKCARGMLYLHSRKPPLLHRDLKSDNILVDETADKVVISDFGLSIAHDELALDDKIAGTAQTMAPEVMSGDAYTPAADVFSFGVVLWELFTHKMAWQDVPAASIMYNIFDGRRLPMDPAELPEAAGIPQAIRELITRMWLEDPSKRPTLAEVTSLLTAL</sequence>
<dbReference type="PROSITE" id="PS00107">
    <property type="entry name" value="PROTEIN_KINASE_ATP"/>
    <property type="match status" value="1"/>
</dbReference>
<evidence type="ECO:0000313" key="9">
    <source>
        <dbReference type="EMBL" id="KAA8491913.1"/>
    </source>
</evidence>
<dbReference type="PANTHER" id="PTHR44329:SF298">
    <property type="entry name" value="MIXED LINEAGE KINASE DOMAIN-LIKE PROTEIN"/>
    <property type="match status" value="1"/>
</dbReference>
<dbReference type="InterPro" id="IPR002048">
    <property type="entry name" value="EF_hand_dom"/>
</dbReference>
<keyword evidence="10" id="KW-1185">Reference proteome</keyword>
<evidence type="ECO:0000256" key="4">
    <source>
        <dbReference type="ARBA" id="ARBA00022840"/>
    </source>
</evidence>
<evidence type="ECO:0000256" key="3">
    <source>
        <dbReference type="ARBA" id="ARBA00022837"/>
    </source>
</evidence>
<dbReference type="InterPro" id="IPR000719">
    <property type="entry name" value="Prot_kinase_dom"/>
</dbReference>
<feature type="domain" description="EF-hand" evidence="8">
    <location>
        <begin position="129"/>
        <end position="164"/>
    </location>
</feature>
<feature type="domain" description="Protein kinase" evidence="7">
    <location>
        <begin position="339"/>
        <end position="605"/>
    </location>
</feature>
<dbReference type="SUPFAM" id="SSF47473">
    <property type="entry name" value="EF-hand"/>
    <property type="match status" value="1"/>
</dbReference>
<protein>
    <submittedName>
        <fullName evidence="9">Putative serine/threonine-protein kinase drkD</fullName>
    </submittedName>
</protein>
<dbReference type="SMART" id="SM00220">
    <property type="entry name" value="S_TKc"/>
    <property type="match status" value="1"/>
</dbReference>
<dbReference type="CDD" id="cd00051">
    <property type="entry name" value="EFh"/>
    <property type="match status" value="2"/>
</dbReference>
<dbReference type="Gene3D" id="1.10.510.10">
    <property type="entry name" value="Transferase(Phosphotransferase) domain 1"/>
    <property type="match status" value="1"/>
</dbReference>
<dbReference type="AlphaFoldDB" id="A0A5J4YMM0"/>
<evidence type="ECO:0000256" key="6">
    <source>
        <dbReference type="SAM" id="MobiDB-lite"/>
    </source>
</evidence>
<dbReference type="Pfam" id="PF07714">
    <property type="entry name" value="PK_Tyr_Ser-Thr"/>
    <property type="match status" value="1"/>
</dbReference>
<dbReference type="PROSITE" id="PS50011">
    <property type="entry name" value="PROTEIN_KINASE_DOM"/>
    <property type="match status" value="1"/>
</dbReference>
<feature type="domain" description="EF-hand" evidence="8">
    <location>
        <begin position="179"/>
        <end position="214"/>
    </location>
</feature>
<dbReference type="GO" id="GO:0004674">
    <property type="term" value="F:protein serine/threonine kinase activity"/>
    <property type="evidence" value="ECO:0007669"/>
    <property type="project" value="UniProtKB-KW"/>
</dbReference>
<dbReference type="InterPro" id="IPR051681">
    <property type="entry name" value="Ser/Thr_Kinases-Pseudokinases"/>
</dbReference>
<keyword evidence="1" id="KW-0723">Serine/threonine-protein kinase</keyword>
<dbReference type="Gene3D" id="1.10.238.10">
    <property type="entry name" value="EF-hand"/>
    <property type="match status" value="1"/>
</dbReference>
<dbReference type="PRINTS" id="PR00450">
    <property type="entry name" value="RECOVERIN"/>
</dbReference>
<dbReference type="PROSITE" id="PS00108">
    <property type="entry name" value="PROTEIN_KINASE_ST"/>
    <property type="match status" value="1"/>
</dbReference>
<feature type="compositionally biased region" description="Polar residues" evidence="6">
    <location>
        <begin position="15"/>
        <end position="24"/>
    </location>
</feature>
<dbReference type="InterPro" id="IPR011009">
    <property type="entry name" value="Kinase-like_dom_sf"/>
</dbReference>
<keyword evidence="2 5" id="KW-0547">Nucleotide-binding</keyword>
<feature type="binding site" evidence="5">
    <location>
        <position position="366"/>
    </location>
    <ligand>
        <name>ATP</name>
        <dbReference type="ChEBI" id="CHEBI:30616"/>
    </ligand>
</feature>
<accession>A0A5J4YMM0</accession>
<keyword evidence="4 5" id="KW-0067">ATP-binding</keyword>
<feature type="domain" description="EF-hand" evidence="8">
    <location>
        <begin position="58"/>
        <end position="92"/>
    </location>
</feature>
<dbReference type="Pfam" id="PF13202">
    <property type="entry name" value="EF-hand_5"/>
    <property type="match status" value="1"/>
</dbReference>
<dbReference type="PROSITE" id="PS50222">
    <property type="entry name" value="EF_HAND_2"/>
    <property type="match status" value="4"/>
</dbReference>
<proteinExistence type="predicted"/>
<dbReference type="InterPro" id="IPR001245">
    <property type="entry name" value="Ser-Thr/Tyr_kinase_cat_dom"/>
</dbReference>
<dbReference type="InterPro" id="IPR008271">
    <property type="entry name" value="Ser/Thr_kinase_AS"/>
</dbReference>
<name>A0A5J4YMM0_PORPP</name>
<dbReference type="Gene3D" id="3.30.200.20">
    <property type="entry name" value="Phosphorylase Kinase, domain 1"/>
    <property type="match status" value="1"/>
</dbReference>
<dbReference type="OrthoDB" id="3608at2759"/>
<keyword evidence="9" id="KW-0418">Kinase</keyword>
<keyword evidence="9" id="KW-0808">Transferase</keyword>
<dbReference type="Proteomes" id="UP000324585">
    <property type="component" value="Unassembled WGS sequence"/>
</dbReference>
<feature type="region of interest" description="Disordered" evidence="6">
    <location>
        <begin position="1"/>
        <end position="33"/>
    </location>
</feature>
<feature type="domain" description="EF-hand" evidence="8">
    <location>
        <begin position="93"/>
        <end position="128"/>
    </location>
</feature>
<gene>
    <name evidence="9" type="ORF">FVE85_8395</name>
</gene>
<evidence type="ECO:0000259" key="8">
    <source>
        <dbReference type="PROSITE" id="PS50222"/>
    </source>
</evidence>
<organism evidence="9 10">
    <name type="scientific">Porphyridium purpureum</name>
    <name type="common">Red alga</name>
    <name type="synonym">Porphyridium cruentum</name>
    <dbReference type="NCBI Taxonomy" id="35688"/>
    <lineage>
        <taxon>Eukaryota</taxon>
        <taxon>Rhodophyta</taxon>
        <taxon>Bangiophyceae</taxon>
        <taxon>Porphyridiales</taxon>
        <taxon>Porphyridiaceae</taxon>
        <taxon>Porphyridium</taxon>
    </lineage>
</organism>
<comment type="caution">
    <text evidence="9">The sequence shown here is derived from an EMBL/GenBank/DDBJ whole genome shotgun (WGS) entry which is preliminary data.</text>
</comment>
<dbReference type="CDD" id="cd13999">
    <property type="entry name" value="STKc_MAP3K-like"/>
    <property type="match status" value="1"/>
</dbReference>
<dbReference type="Pfam" id="PF13499">
    <property type="entry name" value="EF-hand_7"/>
    <property type="match status" value="1"/>
</dbReference>
<evidence type="ECO:0000256" key="5">
    <source>
        <dbReference type="PROSITE-ProRule" id="PRU10141"/>
    </source>
</evidence>
<evidence type="ECO:0000313" key="10">
    <source>
        <dbReference type="Proteomes" id="UP000324585"/>
    </source>
</evidence>
<dbReference type="InterPro" id="IPR017441">
    <property type="entry name" value="Protein_kinase_ATP_BS"/>
</dbReference>